<evidence type="ECO:0000313" key="1">
    <source>
        <dbReference type="EMBL" id="WYX99874.1"/>
    </source>
</evidence>
<accession>A0AAX4NGM9</accession>
<dbReference type="KEGG" id="omr:OXIME_000419"/>
<dbReference type="AlphaFoldDB" id="A0AAX4NGM9"/>
<dbReference type="RefSeq" id="WP_393971833.1">
    <property type="nucleotide sequence ID" value="NZ_CP133772.1"/>
</dbReference>
<sequence length="156" mass="18063">MQLIETENVGDLLGLLEILEDVGKSVDIATLDDSLDEERTTLLNLLEDGKSLGFINVEKGDVTLTPLGKEFEKSDVNMKKEILKRQLTKVEPFVSLIALLRNKENMEINKEDLYDFINENFPSDNNESTFRMITNWGRYSRLIDYDVDRDQLFLRE</sequence>
<keyword evidence="2" id="KW-1185">Reference proteome</keyword>
<protein>
    <submittedName>
        <fullName evidence="1">AAA-associated domain-containing protein</fullName>
    </submittedName>
</protein>
<dbReference type="GeneID" id="95967144"/>
<dbReference type="Pfam" id="PF09821">
    <property type="entry name" value="AAA_assoc_C"/>
    <property type="match status" value="1"/>
</dbReference>
<dbReference type="EMBL" id="CP133772">
    <property type="protein sequence ID" value="WYX99874.1"/>
    <property type="molecule type" value="Genomic_DNA"/>
</dbReference>
<reference evidence="1 2" key="1">
    <citation type="submission" date="2023-09" db="EMBL/GenBank/DDBJ databases">
        <authorList>
            <person name="Golyshina O.V."/>
            <person name="Lunev E.A."/>
            <person name="Bargiela R."/>
            <person name="Gaines M.C."/>
            <person name="Daum B."/>
            <person name="Bale N.J."/>
            <person name="Koenen M."/>
            <person name="Sinninghe Damst J.S."/>
            <person name="Yakimov M."/>
            <person name="Golyshin P.N."/>
        </authorList>
    </citation>
    <scope>NUCLEOTIDE SEQUENCE [LARGE SCALE GENOMIC DNA]</scope>
    <source>
        <strain evidence="1 2">M1</strain>
    </source>
</reference>
<dbReference type="InterPro" id="IPR018632">
    <property type="entry name" value="AAA-associated_dom_C"/>
</dbReference>
<gene>
    <name evidence="1" type="ORF">OXIME_000419</name>
</gene>
<organism evidence="1 2">
    <name type="scientific">Oxyplasma meridianum</name>
    <dbReference type="NCBI Taxonomy" id="3073602"/>
    <lineage>
        <taxon>Archaea</taxon>
        <taxon>Methanobacteriati</taxon>
        <taxon>Thermoplasmatota</taxon>
        <taxon>Thermoplasmata</taxon>
        <taxon>Thermoplasmatales</taxon>
        <taxon>Thermoplasmataceae</taxon>
        <taxon>Oxyplasma</taxon>
    </lineage>
</organism>
<name>A0AAX4NGM9_9ARCH</name>
<proteinExistence type="predicted"/>
<evidence type="ECO:0000313" key="2">
    <source>
        <dbReference type="Proteomes" id="UP001451606"/>
    </source>
</evidence>
<dbReference type="Proteomes" id="UP001451606">
    <property type="component" value="Chromosome"/>
</dbReference>